<evidence type="ECO:0000313" key="1">
    <source>
        <dbReference type="EMBL" id="QQT98936.1"/>
    </source>
</evidence>
<dbReference type="GeneID" id="93528386"/>
<gene>
    <name evidence="1" type="ORF">I6I88_12000</name>
</gene>
<dbReference type="Proteomes" id="UP000596202">
    <property type="component" value="Chromosome"/>
</dbReference>
<dbReference type="RefSeq" id="WP_002986323.1">
    <property type="nucleotide sequence ID" value="NZ_CP068108.1"/>
</dbReference>
<accession>A0A9Q7E7J8</accession>
<proteinExistence type="predicted"/>
<reference evidence="1 2" key="1">
    <citation type="submission" date="2021-01" db="EMBL/GenBank/DDBJ databases">
        <title>FDA dAtabase for Regulatory Grade micrObial Sequences (FDA-ARGOS): Supporting development and validation of Infectious Disease Dx tests.</title>
        <authorList>
            <person name="Sproer C."/>
            <person name="Gronow S."/>
            <person name="Severitt S."/>
            <person name="Schroder I."/>
            <person name="Tallon L."/>
            <person name="Sadzewicz L."/>
            <person name="Zhao X."/>
            <person name="Boylan J."/>
            <person name="Ott S."/>
            <person name="Bowen H."/>
            <person name="Vavikolanu K."/>
            <person name="Mehta A."/>
            <person name="Aluvathingal J."/>
            <person name="Nadendla S."/>
            <person name="Lowell S."/>
            <person name="Myers T."/>
            <person name="Yan Y."/>
            <person name="Sichtig H."/>
        </authorList>
    </citation>
    <scope>NUCLEOTIDE SEQUENCE [LARGE SCALE GENOMIC DNA]</scope>
    <source>
        <strain evidence="1 2">FDAARGOS_1131</strain>
    </source>
</reference>
<evidence type="ECO:0000313" key="2">
    <source>
        <dbReference type="Proteomes" id="UP000596202"/>
    </source>
</evidence>
<dbReference type="EMBL" id="CP068108">
    <property type="protein sequence ID" value="QQT98936.1"/>
    <property type="molecule type" value="Genomic_DNA"/>
</dbReference>
<dbReference type="AlphaFoldDB" id="A0A9Q7E7J8"/>
<organism evidence="1 2">
    <name type="scientific">Myroides odoratus</name>
    <name type="common">Flavobacterium odoratum</name>
    <dbReference type="NCBI Taxonomy" id="256"/>
    <lineage>
        <taxon>Bacteria</taxon>
        <taxon>Pseudomonadati</taxon>
        <taxon>Bacteroidota</taxon>
        <taxon>Flavobacteriia</taxon>
        <taxon>Flavobacteriales</taxon>
        <taxon>Flavobacteriaceae</taxon>
        <taxon>Myroides</taxon>
    </lineage>
</organism>
<dbReference type="OrthoDB" id="9890233at2"/>
<sequence>MTKQTKKKRVLEKEPLSIWEEQVELKDKAKTLSQKNEEREHKKFNEGYTWVQVDGRTRKLLKIDNSGRE</sequence>
<protein>
    <submittedName>
        <fullName evidence="1">Uncharacterized protein</fullName>
    </submittedName>
</protein>
<name>A0A9Q7E7J8_MYROD</name>